<proteinExistence type="predicted"/>
<reference evidence="2 3" key="1">
    <citation type="submission" date="2018-06" db="EMBL/GenBank/DDBJ databases">
        <title>Genomic Encyclopedia of Archaeal and Bacterial Type Strains, Phase II (KMG-II): from individual species to whole genera.</title>
        <authorList>
            <person name="Goeker M."/>
        </authorList>
    </citation>
    <scope>NUCLEOTIDE SEQUENCE [LARGE SCALE GENOMIC DNA]</scope>
    <source>
        <strain evidence="2 3">DSM 6779</strain>
    </source>
</reference>
<accession>A0A2W7NIR7</accession>
<keyword evidence="1" id="KW-0472">Membrane</keyword>
<dbReference type="RefSeq" id="WP_111444312.1">
    <property type="nucleotide sequence ID" value="NZ_QKZK01000003.1"/>
</dbReference>
<keyword evidence="1" id="KW-0812">Transmembrane</keyword>
<evidence type="ECO:0000256" key="1">
    <source>
        <dbReference type="SAM" id="Phobius"/>
    </source>
</evidence>
<dbReference type="EMBL" id="QKZK01000003">
    <property type="protein sequence ID" value="PZX20138.1"/>
    <property type="molecule type" value="Genomic_DNA"/>
</dbReference>
<gene>
    <name evidence="2" type="ORF">LX69_00592</name>
</gene>
<dbReference type="OrthoDB" id="981846at2"/>
<protein>
    <submittedName>
        <fullName evidence="2">Uncharacterized protein</fullName>
    </submittedName>
</protein>
<evidence type="ECO:0000313" key="2">
    <source>
        <dbReference type="EMBL" id="PZX20138.1"/>
    </source>
</evidence>
<evidence type="ECO:0000313" key="3">
    <source>
        <dbReference type="Proteomes" id="UP000249239"/>
    </source>
</evidence>
<dbReference type="AlphaFoldDB" id="A0A2W7NIR7"/>
<comment type="caution">
    <text evidence="2">The sequence shown here is derived from an EMBL/GenBank/DDBJ whole genome shotgun (WGS) entry which is preliminary data.</text>
</comment>
<keyword evidence="1" id="KW-1133">Transmembrane helix</keyword>
<name>A0A2W7NIR7_9BACT</name>
<organism evidence="2 3">
    <name type="scientific">Breznakibacter xylanolyticus</name>
    <dbReference type="NCBI Taxonomy" id="990"/>
    <lineage>
        <taxon>Bacteria</taxon>
        <taxon>Pseudomonadati</taxon>
        <taxon>Bacteroidota</taxon>
        <taxon>Bacteroidia</taxon>
        <taxon>Marinilabiliales</taxon>
        <taxon>Marinilabiliaceae</taxon>
        <taxon>Breznakibacter</taxon>
    </lineage>
</organism>
<keyword evidence="3" id="KW-1185">Reference proteome</keyword>
<sequence length="80" mass="9201">METVMKPEILLSVVMSGMLGVVSYFLRQLLTDFKRVEKDVSEVKSTMALLKSEFKGVNDLLSQRIDFLEKRLTYLEKAVN</sequence>
<feature type="transmembrane region" description="Helical" evidence="1">
    <location>
        <begin position="9"/>
        <end position="26"/>
    </location>
</feature>
<dbReference type="Proteomes" id="UP000249239">
    <property type="component" value="Unassembled WGS sequence"/>
</dbReference>